<evidence type="ECO:0000313" key="3">
    <source>
        <dbReference type="EMBL" id="SFJ58831.1"/>
    </source>
</evidence>
<dbReference type="AlphaFoldDB" id="A0A1I3SMI8"/>
<evidence type="ECO:0000313" key="4">
    <source>
        <dbReference type="Proteomes" id="UP000198919"/>
    </source>
</evidence>
<keyword evidence="5" id="KW-1185">Reference proteome</keyword>
<dbReference type="EMBL" id="FORG01000011">
    <property type="protein sequence ID" value="SFJ58831.1"/>
    <property type="molecule type" value="Genomic_DNA"/>
</dbReference>
<feature type="coiled-coil region" evidence="1">
    <location>
        <begin position="18"/>
        <end position="52"/>
    </location>
</feature>
<dbReference type="EMBL" id="NITY01000012">
    <property type="protein sequence ID" value="PHM39208.1"/>
    <property type="molecule type" value="Genomic_DNA"/>
</dbReference>
<reference evidence="2 5" key="3">
    <citation type="journal article" date="2017" name="Nat. Microbiol.">
        <title>Natural product diversity associated with the nematode symbionts Photorhabdus and Xenorhabdus.</title>
        <authorList>
            <person name="Tobias N.J."/>
            <person name="Wolff H."/>
            <person name="Djahanschiri B."/>
            <person name="Grundmann F."/>
            <person name="Kronenwerth M."/>
            <person name="Shi Y.M."/>
            <person name="Simonyi S."/>
            <person name="Grun P."/>
            <person name="Shapiro-Ilan D."/>
            <person name="Pidot S.J."/>
            <person name="Stinear T.P."/>
            <person name="Ebersberger I."/>
            <person name="Bode H.B."/>
        </authorList>
    </citation>
    <scope>NUCLEOTIDE SEQUENCE [LARGE SCALE GENOMIC DNA]</scope>
    <source>
        <strain evidence="2 5">DSM 17908</strain>
    </source>
</reference>
<dbReference type="Proteomes" id="UP000198919">
    <property type="component" value="Unassembled WGS sequence"/>
</dbReference>
<keyword evidence="1" id="KW-0175">Coiled coil</keyword>
<evidence type="ECO:0000313" key="2">
    <source>
        <dbReference type="EMBL" id="PHM39208.1"/>
    </source>
</evidence>
<reference evidence="3" key="1">
    <citation type="submission" date="2016-10" db="EMBL/GenBank/DDBJ databases">
        <authorList>
            <person name="de Groot N.N."/>
        </authorList>
    </citation>
    <scope>NUCLEOTIDE SEQUENCE [LARGE SCALE GENOMIC DNA]</scope>
    <source>
        <strain evidence="3">DSM 17908</strain>
    </source>
</reference>
<protein>
    <submittedName>
        <fullName evidence="3">Uncharacterized protein</fullName>
    </submittedName>
</protein>
<sequence>MDYIKGKTSHLGERYSDIAERDNRLIALEASQKRLENEIKQQQKESYRAIEQFKTLLAHAQCGNCQHSWHH</sequence>
<accession>A0A1I3SMI8</accession>
<evidence type="ECO:0000256" key="1">
    <source>
        <dbReference type="SAM" id="Coils"/>
    </source>
</evidence>
<dbReference type="Proteomes" id="UP000224607">
    <property type="component" value="Unassembled WGS sequence"/>
</dbReference>
<gene>
    <name evidence="3" type="ORF">SAMN05421680_111136</name>
    <name evidence="2" type="ORF">Xmau_03115</name>
</gene>
<evidence type="ECO:0000313" key="5">
    <source>
        <dbReference type="Proteomes" id="UP000224607"/>
    </source>
</evidence>
<proteinExistence type="predicted"/>
<name>A0A1I3SMI8_9GAMM</name>
<reference evidence="4" key="2">
    <citation type="submission" date="2016-10" db="EMBL/GenBank/DDBJ databases">
        <authorList>
            <person name="Varghese N."/>
            <person name="Submissions S."/>
        </authorList>
    </citation>
    <scope>NUCLEOTIDE SEQUENCE [LARGE SCALE GENOMIC DNA]</scope>
    <source>
        <strain evidence="4">DSM 17908</strain>
    </source>
</reference>
<organism evidence="3 4">
    <name type="scientific">Xenorhabdus mauleonii</name>
    <dbReference type="NCBI Taxonomy" id="351675"/>
    <lineage>
        <taxon>Bacteria</taxon>
        <taxon>Pseudomonadati</taxon>
        <taxon>Pseudomonadota</taxon>
        <taxon>Gammaproteobacteria</taxon>
        <taxon>Enterobacterales</taxon>
        <taxon>Morganellaceae</taxon>
        <taxon>Xenorhabdus</taxon>
    </lineage>
</organism>